<evidence type="ECO:0000259" key="4">
    <source>
        <dbReference type="PROSITE" id="PS50075"/>
    </source>
</evidence>
<protein>
    <submittedName>
        <fullName evidence="5">PvdJ</fullName>
    </submittedName>
</protein>
<dbReference type="InterPro" id="IPR042099">
    <property type="entry name" value="ANL_N_sf"/>
</dbReference>
<dbReference type="Pfam" id="PF00501">
    <property type="entry name" value="AMP-binding"/>
    <property type="match status" value="1"/>
</dbReference>
<reference evidence="5 6" key="1">
    <citation type="journal article" date="2017" name="Nat. Microbiol.">
        <title>Natural product diversity associated with the nematode symbionts Photorhabdus and Xenorhabdus.</title>
        <authorList>
            <person name="Tobias N.J."/>
            <person name="Wolff H."/>
            <person name="Djahanschiri B."/>
            <person name="Grundmann F."/>
            <person name="Kronenwerth M."/>
            <person name="Shi Y.M."/>
            <person name="Simonyi S."/>
            <person name="Grun P."/>
            <person name="Shapiro-Ilan D."/>
            <person name="Pidot S.J."/>
            <person name="Stinear T.P."/>
            <person name="Ebersberger I."/>
            <person name="Bode H.B."/>
        </authorList>
    </citation>
    <scope>NUCLEOTIDE SEQUENCE [LARGE SCALE GENOMIC DNA]</scope>
    <source>
        <strain evidence="5 6">DSM 17903</strain>
    </source>
</reference>
<keyword evidence="3" id="KW-0597">Phosphoprotein</keyword>
<accession>A0A2G0Q429</accession>
<evidence type="ECO:0000256" key="1">
    <source>
        <dbReference type="ARBA" id="ARBA00001957"/>
    </source>
</evidence>
<gene>
    <name evidence="5" type="ORF">Xhom_03053</name>
</gene>
<dbReference type="AlphaFoldDB" id="A0A2G0Q429"/>
<dbReference type="InterPro" id="IPR009081">
    <property type="entry name" value="PP-bd_ACP"/>
</dbReference>
<dbReference type="Gene3D" id="1.10.1200.10">
    <property type="entry name" value="ACP-like"/>
    <property type="match status" value="1"/>
</dbReference>
<name>A0A2G0Q429_XENHO</name>
<dbReference type="InterPro" id="IPR025110">
    <property type="entry name" value="AMP-bd_C"/>
</dbReference>
<keyword evidence="2" id="KW-0596">Phosphopantetheine</keyword>
<dbReference type="GO" id="GO:0003824">
    <property type="term" value="F:catalytic activity"/>
    <property type="evidence" value="ECO:0007669"/>
    <property type="project" value="InterPro"/>
</dbReference>
<evidence type="ECO:0000256" key="2">
    <source>
        <dbReference type="ARBA" id="ARBA00022450"/>
    </source>
</evidence>
<dbReference type="NCBIfam" id="TIGR01733">
    <property type="entry name" value="AA-adenyl-dom"/>
    <property type="match status" value="1"/>
</dbReference>
<dbReference type="PROSITE" id="PS50075">
    <property type="entry name" value="CARRIER"/>
    <property type="match status" value="1"/>
</dbReference>
<dbReference type="SMART" id="SM00823">
    <property type="entry name" value="PKS_PP"/>
    <property type="match status" value="1"/>
</dbReference>
<dbReference type="InterPro" id="IPR006162">
    <property type="entry name" value="Ppantetheine_attach_site"/>
</dbReference>
<dbReference type="SUPFAM" id="SSF52777">
    <property type="entry name" value="CoA-dependent acyltransferases"/>
    <property type="match status" value="2"/>
</dbReference>
<dbReference type="InterPro" id="IPR020806">
    <property type="entry name" value="PKS_PP-bd"/>
</dbReference>
<dbReference type="InterPro" id="IPR045851">
    <property type="entry name" value="AMP-bd_C_sf"/>
</dbReference>
<organism evidence="5 6">
    <name type="scientific">Xenorhabdus hominickii</name>
    <dbReference type="NCBI Taxonomy" id="351679"/>
    <lineage>
        <taxon>Bacteria</taxon>
        <taxon>Pseudomonadati</taxon>
        <taxon>Pseudomonadota</taxon>
        <taxon>Gammaproteobacteria</taxon>
        <taxon>Enterobacterales</taxon>
        <taxon>Morganellaceae</taxon>
        <taxon>Xenorhabdus</taxon>
    </lineage>
</organism>
<dbReference type="STRING" id="351679.A9255_19715"/>
<dbReference type="SUPFAM" id="SSF47336">
    <property type="entry name" value="ACP-like"/>
    <property type="match status" value="1"/>
</dbReference>
<dbReference type="Gene3D" id="3.30.300.30">
    <property type="match status" value="1"/>
</dbReference>
<feature type="domain" description="Carrier" evidence="4">
    <location>
        <begin position="1044"/>
        <end position="1119"/>
    </location>
</feature>
<comment type="caution">
    <text evidence="5">The sequence shown here is derived from an EMBL/GenBank/DDBJ whole genome shotgun (WGS) entry which is preliminary data.</text>
</comment>
<dbReference type="EMBL" id="NJAI01000005">
    <property type="protein sequence ID" value="PHM53983.1"/>
    <property type="molecule type" value="Genomic_DNA"/>
</dbReference>
<evidence type="ECO:0000313" key="6">
    <source>
        <dbReference type="Proteomes" id="UP000225433"/>
    </source>
</evidence>
<dbReference type="PROSITE" id="PS00012">
    <property type="entry name" value="PHOSPHOPANTETHEINE"/>
    <property type="match status" value="1"/>
</dbReference>
<dbReference type="Gene3D" id="3.30.559.30">
    <property type="entry name" value="Nonribosomal peptide synthetase, condensation domain"/>
    <property type="match status" value="1"/>
</dbReference>
<dbReference type="PROSITE" id="PS00455">
    <property type="entry name" value="AMP_BINDING"/>
    <property type="match status" value="1"/>
</dbReference>
<evidence type="ECO:0000313" key="5">
    <source>
        <dbReference type="EMBL" id="PHM53983.1"/>
    </source>
</evidence>
<dbReference type="InterPro" id="IPR036736">
    <property type="entry name" value="ACP-like_sf"/>
</dbReference>
<dbReference type="InterPro" id="IPR020845">
    <property type="entry name" value="AMP-binding_CS"/>
</dbReference>
<dbReference type="RefSeq" id="WP_232326183.1">
    <property type="nucleotide sequence ID" value="NZ_CAWNQJ010000079.1"/>
</dbReference>
<evidence type="ECO:0000256" key="3">
    <source>
        <dbReference type="ARBA" id="ARBA00022553"/>
    </source>
</evidence>
<dbReference type="Pfam" id="PF00668">
    <property type="entry name" value="Condensation"/>
    <property type="match status" value="1"/>
</dbReference>
<dbReference type="Pfam" id="PF13193">
    <property type="entry name" value="AMP-binding_C"/>
    <property type="match status" value="1"/>
</dbReference>
<dbReference type="Proteomes" id="UP000225433">
    <property type="component" value="Unassembled WGS sequence"/>
</dbReference>
<dbReference type="GO" id="GO:0043041">
    <property type="term" value="P:amino acid activation for nonribosomal peptide biosynthetic process"/>
    <property type="evidence" value="ECO:0007669"/>
    <property type="project" value="TreeGrafter"/>
</dbReference>
<dbReference type="GO" id="GO:0044550">
    <property type="term" value="P:secondary metabolite biosynthetic process"/>
    <property type="evidence" value="ECO:0007669"/>
    <property type="project" value="TreeGrafter"/>
</dbReference>
<dbReference type="GO" id="GO:0005737">
    <property type="term" value="C:cytoplasm"/>
    <property type="evidence" value="ECO:0007669"/>
    <property type="project" value="TreeGrafter"/>
</dbReference>
<dbReference type="Gene3D" id="3.30.559.10">
    <property type="entry name" value="Chloramphenicol acetyltransferase-like domain"/>
    <property type="match status" value="1"/>
</dbReference>
<sequence>MNKVKDQMNTDTEMDSTFELDSAFEVGATFEIDEIQASAGQQDLWLAEQLTEKQLYIVPVTYELVGALDQARLLDAIAQTIQNSEAFRTAFVETEQGLVQHIYPAVELPVIVVDLSEPNGASDDDDQSQLQRALTYCQHNLETPFTLSQPGLARFLLIKLGEQRHILHFCLHHLICDNDSVALILNNIATAYAGEPLFSDNTGADILEYAEFAAWQDELLRGDYLDSDEAYWLKELSGVDGRLELSIGNPIPSKNEQGGMVRRLLEPHLANSFNHCASSLGISPALAYFIVYAALLYRLTGQQTIVFGVPTSLRDDKCLEKTIGYFINVLPIKVIFHPKISFADIATQLSSQLYTGMQHQQFPYSHIVRSVSHAQQIPQAPLFNVMYNYFVGQADWTLPGTRAYQHELTPVGGKFPLTLFVVNHIDTVELCFEYQYDHVATDYSGVLSNSYQRLCTAMILNADQEVLAQSLLSEDDYQRQVMTFNQTGILFQEDFCQHFFRQLNTEPELTAVEYLVGSHSERMSYEKLYSLSQKVADELRRHIISETAQQARVVIFSGASPLALATIIACLTEGIVWIPVDSHLPLNRLLLIIEDACPDAIVIEGNVVEGKNASLVAEMACFNTPVIELTREWEAVNRDNNRNFGPLAPQWERITQNNCLCYMIYTSGTTGKPKGVEVYRKGLNNYLNWAAQTYMPTKAHDLGGLGVPVTTSFGFDATITSLLLPLMARGHVMLFSSQVSQDSQDGPLLRLLELNKPLGLMKTTPSQLEHLALSLGQRQTSLDVKVIVVGGEQMSRTHLDYLNAIAPESVCFNEYGPTETVVGCCVERLNIVADPQRSQGVLPIGSPIANTRMYVLNERCCHQPAGVVGELFIGGAGVAKGYWQRPDLTKAAFIEDTFSHINGERLYKTGDLGCFTMDNTLLCLGRKDKQIKLRGYRIEPEEIEAWIKQVPDIDKAVVVVEKQPHERLCGYLVAASGFAGSTHKLIDQVKQHLQGQLPDYMIPTQWRVIDAIPYTINNKIDTASLLTLGQNQYCLVAEEHVECEFSSDIARQLCSHFSEALNRSTVLPEDNFFELGGDSLMAVRLLAKINTHFTIELKLKAFYQRPSLTNLIALAEEQLRHSNSNMHINR</sequence>
<dbReference type="Pfam" id="PF00550">
    <property type="entry name" value="PP-binding"/>
    <property type="match status" value="1"/>
</dbReference>
<dbReference type="SUPFAM" id="SSF56801">
    <property type="entry name" value="Acetyl-CoA synthetase-like"/>
    <property type="match status" value="1"/>
</dbReference>
<dbReference type="CDD" id="cd05930">
    <property type="entry name" value="A_NRPS"/>
    <property type="match status" value="1"/>
</dbReference>
<dbReference type="PANTHER" id="PTHR45527:SF1">
    <property type="entry name" value="FATTY ACID SYNTHASE"/>
    <property type="match status" value="1"/>
</dbReference>
<proteinExistence type="predicted"/>
<dbReference type="InterPro" id="IPR000873">
    <property type="entry name" value="AMP-dep_synth/lig_dom"/>
</dbReference>
<dbReference type="InterPro" id="IPR010071">
    <property type="entry name" value="AA_adenyl_dom"/>
</dbReference>
<comment type="cofactor">
    <cofactor evidence="1">
        <name>pantetheine 4'-phosphate</name>
        <dbReference type="ChEBI" id="CHEBI:47942"/>
    </cofactor>
</comment>
<dbReference type="PANTHER" id="PTHR45527">
    <property type="entry name" value="NONRIBOSOMAL PEPTIDE SYNTHETASE"/>
    <property type="match status" value="1"/>
</dbReference>
<dbReference type="GO" id="GO:0031177">
    <property type="term" value="F:phosphopantetheine binding"/>
    <property type="evidence" value="ECO:0007669"/>
    <property type="project" value="InterPro"/>
</dbReference>
<dbReference type="InterPro" id="IPR023213">
    <property type="entry name" value="CAT-like_dom_sf"/>
</dbReference>
<dbReference type="Gene3D" id="3.40.50.12780">
    <property type="entry name" value="N-terminal domain of ligase-like"/>
    <property type="match status" value="1"/>
</dbReference>
<dbReference type="InterPro" id="IPR001242">
    <property type="entry name" value="Condensation_dom"/>
</dbReference>